<evidence type="ECO:0000313" key="1">
    <source>
        <dbReference type="EMBL" id="MEG3614640.1"/>
    </source>
</evidence>
<reference evidence="1" key="1">
    <citation type="journal article" date="2024" name="Antonie Van Leeuwenhoek">
        <title>Isoptericola haloaureus sp. nov., a dimorphic actinobacterium isolated from mangrove sediments of southeast India, implicating biosaline agricultural significance through nitrogen fixation and salt tolerance genes.</title>
        <authorList>
            <person name="Prathaban M."/>
            <person name="Prathiviraj R."/>
            <person name="Ravichandran M."/>
            <person name="Natarajan S.D."/>
            <person name="Sobanaa M."/>
            <person name="Hari Krishna Kumar S."/>
            <person name="Chandrasekar V."/>
            <person name="Selvin J."/>
        </authorList>
    </citation>
    <scope>NUCLEOTIDE SEQUENCE</scope>
    <source>
        <strain evidence="1">MP1014</strain>
    </source>
</reference>
<reference evidence="1" key="2">
    <citation type="submission" date="2024-02" db="EMBL/GenBank/DDBJ databases">
        <authorList>
            <person name="Prathaban M."/>
            <person name="Mythili R."/>
            <person name="Sharmila Devi N."/>
            <person name="Sobanaa M."/>
            <person name="Prathiviraj R."/>
            <person name="Selvin J."/>
        </authorList>
    </citation>
    <scope>NUCLEOTIDE SEQUENCE</scope>
    <source>
        <strain evidence="1">MP1014</strain>
    </source>
</reference>
<dbReference type="Proteomes" id="UP001310387">
    <property type="component" value="Unassembled WGS sequence"/>
</dbReference>
<accession>A0ABU7Z581</accession>
<protein>
    <submittedName>
        <fullName evidence="1">Uncharacterized protein</fullName>
    </submittedName>
</protein>
<dbReference type="EMBL" id="JBAGLP010000116">
    <property type="protein sequence ID" value="MEG3614640.1"/>
    <property type="molecule type" value="Genomic_DNA"/>
</dbReference>
<comment type="caution">
    <text evidence="1">The sequence shown here is derived from an EMBL/GenBank/DDBJ whole genome shotgun (WGS) entry which is preliminary data.</text>
</comment>
<gene>
    <name evidence="1" type="ORF">V5O49_05825</name>
</gene>
<sequence length="140" mass="15419">MTNEAQIGEILRGKAAQLAVPVDAVAAVREIAALVQDAWKFTEIEKTKRAEIEAKRVSATRSIKASERTIRTYLEHTFTERRDTIQTLFAGIDTALVSGDNEALRTMVGGVIDLARQSPIGPEIRDLTAAFGDPMHVWEI</sequence>
<keyword evidence="2" id="KW-1185">Reference proteome</keyword>
<organism evidence="1 2">
    <name type="scientific">Isoptericola haloaureus</name>
    <dbReference type="NCBI Taxonomy" id="1542902"/>
    <lineage>
        <taxon>Bacteria</taxon>
        <taxon>Bacillati</taxon>
        <taxon>Actinomycetota</taxon>
        <taxon>Actinomycetes</taxon>
        <taxon>Micrococcales</taxon>
        <taxon>Promicromonosporaceae</taxon>
        <taxon>Isoptericola</taxon>
    </lineage>
</organism>
<proteinExistence type="predicted"/>
<dbReference type="RefSeq" id="WP_332901403.1">
    <property type="nucleotide sequence ID" value="NZ_JBAGLP010000116.1"/>
</dbReference>
<evidence type="ECO:0000313" key="2">
    <source>
        <dbReference type="Proteomes" id="UP001310387"/>
    </source>
</evidence>
<name>A0ABU7Z581_9MICO</name>